<evidence type="ECO:0000313" key="2">
    <source>
        <dbReference type="Proteomes" id="UP001307705"/>
    </source>
</evidence>
<gene>
    <name evidence="1" type="ORF">Ataiwa_25920</name>
</gene>
<dbReference type="Gene3D" id="3.40.50.150">
    <property type="entry name" value="Vaccinia Virus protein VP39"/>
    <property type="match status" value="1"/>
</dbReference>
<proteinExistence type="predicted"/>
<dbReference type="EMBL" id="BTPE01000008">
    <property type="protein sequence ID" value="GMQ34320.1"/>
    <property type="molecule type" value="Genomic_DNA"/>
</dbReference>
<comment type="caution">
    <text evidence="1">The sequence shown here is derived from an EMBL/GenBank/DDBJ whole genome shotgun (WGS) entry which is preliminary data.</text>
</comment>
<protein>
    <recommendedName>
        <fullName evidence="3">Methyltransferase FkbM domain-containing protein</fullName>
    </recommendedName>
</protein>
<dbReference type="RefSeq" id="WP_338229144.1">
    <property type="nucleotide sequence ID" value="NZ_BTPE01000008.1"/>
</dbReference>
<evidence type="ECO:0008006" key="3">
    <source>
        <dbReference type="Google" id="ProtNLM"/>
    </source>
</evidence>
<dbReference type="SUPFAM" id="SSF53335">
    <property type="entry name" value="S-adenosyl-L-methionine-dependent methyltransferases"/>
    <property type="match status" value="1"/>
</dbReference>
<dbReference type="InterPro" id="IPR029063">
    <property type="entry name" value="SAM-dependent_MTases_sf"/>
</dbReference>
<reference evidence="1 2" key="1">
    <citation type="submission" date="2023-08" db="EMBL/GenBank/DDBJ databases">
        <title>Draft genome sequence of Algoriphagus taiwanensis.</title>
        <authorList>
            <person name="Takatani N."/>
            <person name="Hosokawa M."/>
            <person name="Sawabe T."/>
        </authorList>
    </citation>
    <scope>NUCLEOTIDE SEQUENCE [LARGE SCALE GENOMIC DNA]</scope>
    <source>
        <strain evidence="1 2">JCM 19755</strain>
    </source>
</reference>
<evidence type="ECO:0000313" key="1">
    <source>
        <dbReference type="EMBL" id="GMQ34320.1"/>
    </source>
</evidence>
<dbReference type="Proteomes" id="UP001307705">
    <property type="component" value="Unassembled WGS sequence"/>
</dbReference>
<sequence length="344" mass="40249">MLHSLRLWLYVQRQKRFRQKLLKKILNYTSSEEGRKYREEGEFIAKHGLSIFPYSFQFRYDPKQILLDYEEGYPFFSYRGKRLFLPNSMPEEKAKSYANSLLMEQDPESPHSYANAVYSIKSDDILLDIGCGDANFTLEHIDQVKKAFLYETDPKWKTPLQKTFQPWKEKVVLSHQRVGFGKNEANLSQMPQLESQSVLFKIDVDGAEREVLQMLDPLLPKLKKAKVAICTYHQNKDAEEFQGWFQSRGFRTAFQNRVILFHPDTRIQKPFFRPGVLFAYREEKQEEAEGKDKVSSIKYLVSGIKFLKDITNKPKHLLPGTLEESTLKPMLVSFVFKILSSSFA</sequence>
<name>A0ABQ6Q3W8_9BACT</name>
<accession>A0ABQ6Q3W8</accession>
<organism evidence="1 2">
    <name type="scientific">Algoriphagus taiwanensis</name>
    <dbReference type="NCBI Taxonomy" id="1445656"/>
    <lineage>
        <taxon>Bacteria</taxon>
        <taxon>Pseudomonadati</taxon>
        <taxon>Bacteroidota</taxon>
        <taxon>Cytophagia</taxon>
        <taxon>Cytophagales</taxon>
        <taxon>Cyclobacteriaceae</taxon>
        <taxon>Algoriphagus</taxon>
    </lineage>
</organism>
<keyword evidence="2" id="KW-1185">Reference proteome</keyword>